<feature type="compositionally biased region" description="Basic and acidic residues" evidence="1">
    <location>
        <begin position="1"/>
        <end position="22"/>
    </location>
</feature>
<comment type="caution">
    <text evidence="2">The sequence shown here is derived from an EMBL/GenBank/DDBJ whole genome shotgun (WGS) entry which is preliminary data.</text>
</comment>
<feature type="region of interest" description="Disordered" evidence="1">
    <location>
        <begin position="1"/>
        <end position="54"/>
    </location>
</feature>
<evidence type="ECO:0000313" key="2">
    <source>
        <dbReference type="EMBL" id="KAH0555871.1"/>
    </source>
</evidence>
<feature type="compositionally biased region" description="Low complexity" evidence="1">
    <location>
        <begin position="36"/>
        <end position="53"/>
    </location>
</feature>
<dbReference type="AlphaFoldDB" id="A0A9P8L5S4"/>
<feature type="region of interest" description="Disordered" evidence="1">
    <location>
        <begin position="319"/>
        <end position="352"/>
    </location>
</feature>
<feature type="compositionally biased region" description="Polar residues" evidence="1">
    <location>
        <begin position="330"/>
        <end position="344"/>
    </location>
</feature>
<dbReference type="Proteomes" id="UP000750711">
    <property type="component" value="Unassembled WGS sequence"/>
</dbReference>
<gene>
    <name evidence="2" type="ORF">GP486_006183</name>
</gene>
<evidence type="ECO:0000256" key="1">
    <source>
        <dbReference type="SAM" id="MobiDB-lite"/>
    </source>
</evidence>
<dbReference type="EMBL" id="JAGHQM010001320">
    <property type="protein sequence ID" value="KAH0555871.1"/>
    <property type="molecule type" value="Genomic_DNA"/>
</dbReference>
<name>A0A9P8L5S4_9PEZI</name>
<reference evidence="2" key="1">
    <citation type="submission" date="2021-03" db="EMBL/GenBank/DDBJ databases">
        <title>Comparative genomics and phylogenomic investigation of the class Geoglossomycetes provide insights into ecological specialization and systematics.</title>
        <authorList>
            <person name="Melie T."/>
            <person name="Pirro S."/>
            <person name="Miller A.N."/>
            <person name="Quandt A."/>
        </authorList>
    </citation>
    <scope>NUCLEOTIDE SEQUENCE</scope>
    <source>
        <strain evidence="2">CAQ_001_2017</strain>
    </source>
</reference>
<organism evidence="2 3">
    <name type="scientific">Trichoglossum hirsutum</name>
    <dbReference type="NCBI Taxonomy" id="265104"/>
    <lineage>
        <taxon>Eukaryota</taxon>
        <taxon>Fungi</taxon>
        <taxon>Dikarya</taxon>
        <taxon>Ascomycota</taxon>
        <taxon>Pezizomycotina</taxon>
        <taxon>Geoglossomycetes</taxon>
        <taxon>Geoglossales</taxon>
        <taxon>Geoglossaceae</taxon>
        <taxon>Trichoglossum</taxon>
    </lineage>
</organism>
<sequence>MDLHKDKAFLRPYEMKPPENRGKNNSGAPSLPTPPSSAEKPLPAKPSSSLSKPVQRALEIIKTGRRPNDSSWIKIRLGPGDFIVLEEQLKKEDLWGYVEDKVRFDYNSETRYIVFRMPSAIHDMFTGNVTKHIESQLKRIREDKTFPDIARIANSIKLAWTSNVYLKGPNSDRDKHSPDASFMLENTIYPCIVIETSYSQKKKDLPHLADDYILKSYGSIKVMIGLDIEYRGSKKATVSVWHPDRGFTSNGIPYLRVKKTTDDKPFRSSDGSSVSPDVDIRLPFSTFLPLGTKLSSDVALSITSSTLFSILEQVERSEAGHKNGAMETLSPETILQPQQGTPEEQLTEVLRF</sequence>
<evidence type="ECO:0000313" key="3">
    <source>
        <dbReference type="Proteomes" id="UP000750711"/>
    </source>
</evidence>
<keyword evidence="3" id="KW-1185">Reference proteome</keyword>
<proteinExistence type="predicted"/>
<accession>A0A9P8L5S4</accession>
<protein>
    <submittedName>
        <fullName evidence="2">Uncharacterized protein</fullName>
    </submittedName>
</protein>